<reference evidence="1 2" key="1">
    <citation type="submission" date="2016-03" db="EMBL/GenBank/DDBJ databases">
        <title>EvidentialGene: Evidence-directed Construction of Genes on Genomes.</title>
        <authorList>
            <person name="Gilbert D.G."/>
            <person name="Choi J.-H."/>
            <person name="Mockaitis K."/>
            <person name="Colbourne J."/>
            <person name="Pfrender M."/>
        </authorList>
    </citation>
    <scope>NUCLEOTIDE SEQUENCE [LARGE SCALE GENOMIC DNA]</scope>
    <source>
        <strain evidence="1 2">Xinb3</strain>
        <tissue evidence="1">Complete organism</tissue>
    </source>
</reference>
<dbReference type="Proteomes" id="UP000076858">
    <property type="component" value="Unassembled WGS sequence"/>
</dbReference>
<organism evidence="1 2">
    <name type="scientific">Daphnia magna</name>
    <dbReference type="NCBI Taxonomy" id="35525"/>
    <lineage>
        <taxon>Eukaryota</taxon>
        <taxon>Metazoa</taxon>
        <taxon>Ecdysozoa</taxon>
        <taxon>Arthropoda</taxon>
        <taxon>Crustacea</taxon>
        <taxon>Branchiopoda</taxon>
        <taxon>Diplostraca</taxon>
        <taxon>Cladocera</taxon>
        <taxon>Anomopoda</taxon>
        <taxon>Daphniidae</taxon>
        <taxon>Daphnia</taxon>
    </lineage>
</organism>
<name>A0A164F5X4_9CRUS</name>
<evidence type="ECO:0000313" key="1">
    <source>
        <dbReference type="EMBL" id="KZR97457.1"/>
    </source>
</evidence>
<protein>
    <submittedName>
        <fullName evidence="1">Uncharacterized protein</fullName>
    </submittedName>
</protein>
<sequence>SIVILATRLGLSGFRDRTLNRTVDARLLLSGDLTERHVQTEPNSKAIPMACVVSNRNTVIKSAKRGGFQQPRRNKQTCSDCRKLNNSETSKLKKLLHEANRSACWYKESKFDRIQINQTSKRVLAFLAHIKHCVAGLAVRVK</sequence>
<gene>
    <name evidence="1" type="ORF">APZ42_007660</name>
</gene>
<evidence type="ECO:0000313" key="2">
    <source>
        <dbReference type="Proteomes" id="UP000076858"/>
    </source>
</evidence>
<dbReference type="EMBL" id="LRGB01021367">
    <property type="protein sequence ID" value="KZR97457.1"/>
    <property type="molecule type" value="Genomic_DNA"/>
</dbReference>
<feature type="non-terminal residue" evidence="1">
    <location>
        <position position="1"/>
    </location>
</feature>
<keyword evidence="2" id="KW-1185">Reference proteome</keyword>
<comment type="caution">
    <text evidence="1">The sequence shown here is derived from an EMBL/GenBank/DDBJ whole genome shotgun (WGS) entry which is preliminary data.</text>
</comment>
<dbReference type="AlphaFoldDB" id="A0A164F5X4"/>
<proteinExistence type="predicted"/>
<accession>A0A164F5X4</accession>